<dbReference type="Proteomes" id="UP000235649">
    <property type="component" value="Unassembled WGS sequence"/>
</dbReference>
<dbReference type="EMBL" id="NIPR01000005">
    <property type="protein sequence ID" value="PMD73100.1"/>
    <property type="molecule type" value="Genomic_DNA"/>
</dbReference>
<evidence type="ECO:0008006" key="3">
    <source>
        <dbReference type="Google" id="ProtNLM"/>
    </source>
</evidence>
<dbReference type="RefSeq" id="WP_102195433.1">
    <property type="nucleotide sequence ID" value="NZ_NIPR01000005.1"/>
</dbReference>
<name>A0A2N7AWH8_9LACO</name>
<reference evidence="1 2" key="1">
    <citation type="submission" date="2017-05" db="EMBL/GenBank/DDBJ databases">
        <title>Lactobacillus nurukis nov., sp. nov., isolated from nuruk.</title>
        <authorList>
            <person name="Kim S.-J."/>
        </authorList>
    </citation>
    <scope>NUCLEOTIDE SEQUENCE [LARGE SCALE GENOMIC DNA]</scope>
    <source>
        <strain evidence="1 2">SYF10-1a</strain>
    </source>
</reference>
<proteinExistence type="predicted"/>
<evidence type="ECO:0000313" key="1">
    <source>
        <dbReference type="EMBL" id="PMD73100.1"/>
    </source>
</evidence>
<accession>A0A2N7AWH8</accession>
<evidence type="ECO:0000313" key="2">
    <source>
        <dbReference type="Proteomes" id="UP000235649"/>
    </source>
</evidence>
<sequence>MKRSKKYYFIIIGVFLLSTFVNPFLGLTVNAADTNANLTRALSTAPQGIDLSNGRFKMPEKDANGVAYSPAVSSKVVSATNDLPNPERVVQITNGGIQAGGIWGDPDRNNYISTNKKQTISMWLNMSKVGGNPLGDGLAFVLQNDSRKTNAIATKADLSKINNGETLGVWGYDHYGSSADTKAVASNAIQNSWALEFDALSDNNTYSSSMDISKDALYGDSFLHTTPLPDKTVQQNATAKINGNDLLNGTGPANSFDIGLGKHIASGFPGNPDAYKSSKMSWYDTSNTQKILNTTYTLGLTNPKSAYYYTQNHTMPTSGLSELDVDSLFDDTANTGFANGDWRHLTITIDIPNNYIEYHYNDKSTDGKDISSDRQVIGHVTIPPDTFGNVTDNKLLYGFTGATGSEAMNGLVIFEQIPGFAETDVTTDFTDTSSGDSLKSSSDYAYSGDQLNLKYNLTYQDGNEAWTGVKSHIILPKNVTFTPDSDGNIGKVSVGGTSEKIPSSAITTDSDGNTVLEYALPSSMSTGDTSTASYSINGVAGSVTSDTTVSSTHSRFIGDNGIANVDSPVFTIKNPDLIFTPKTDIYTTINKGQGTKIEGTVSYADTSKTLQNKDMTIHASVNGNDYTLTPMTDTSTIQGQVIYSLTKEQLINSTNTVRIYIADSATGKIRSRTETFYISTKDGGLSISEYPKAASFKTVNTTRKDQVISRSGNWDLSVLDSRGSGNNWKLMANSTQLQSGSTDFNGSLIFKTGNNSYSLTGNDVQIATGQTISNDPVTTDIDSTWTGDSGVLLKSSGTNQAGTYDGTINWTLYDSI</sequence>
<organism evidence="1 2">
    <name type="scientific">Companilactobacillus nuruki</name>
    <dbReference type="NCBI Taxonomy" id="1993540"/>
    <lineage>
        <taxon>Bacteria</taxon>
        <taxon>Bacillati</taxon>
        <taxon>Bacillota</taxon>
        <taxon>Bacilli</taxon>
        <taxon>Lactobacillales</taxon>
        <taxon>Lactobacillaceae</taxon>
        <taxon>Companilactobacillus</taxon>
    </lineage>
</organism>
<dbReference type="AlphaFoldDB" id="A0A2N7AWH8"/>
<comment type="caution">
    <text evidence="1">The sequence shown here is derived from an EMBL/GenBank/DDBJ whole genome shotgun (WGS) entry which is preliminary data.</text>
</comment>
<protein>
    <recommendedName>
        <fullName evidence="3">WxL domain-containing protein</fullName>
    </recommendedName>
</protein>
<gene>
    <name evidence="1" type="ORF">CBP76_02915</name>
</gene>
<keyword evidence="2" id="KW-1185">Reference proteome</keyword>
<dbReference type="OrthoDB" id="2306834at2"/>